<feature type="transmembrane region" description="Helical" evidence="8">
    <location>
        <begin position="277"/>
        <end position="298"/>
    </location>
</feature>
<dbReference type="InterPro" id="IPR004812">
    <property type="entry name" value="Efflux_drug-R_Bcr/CmlA"/>
</dbReference>
<feature type="transmembrane region" description="Helical" evidence="8">
    <location>
        <begin position="131"/>
        <end position="156"/>
    </location>
</feature>
<evidence type="ECO:0000256" key="6">
    <source>
        <dbReference type="ARBA" id="ARBA00022989"/>
    </source>
</evidence>
<dbReference type="GO" id="GO:0005886">
    <property type="term" value="C:plasma membrane"/>
    <property type="evidence" value="ECO:0007669"/>
    <property type="project" value="UniProtKB-SubCell"/>
</dbReference>
<dbReference type="Pfam" id="PF07690">
    <property type="entry name" value="MFS_1"/>
    <property type="match status" value="1"/>
</dbReference>
<sequence length="412" mass="43205">MQIRLSMLLTLGLLSGLTPFAIDLYLPSLPAIARDLDSTIEIAQLSVTLYLGVFALAQLVLGPASDVLGRRATIGSGLLLFALGALICALAPTMEVLLAGRAVQGLGGAAIAVTVPALVRDLFERDRYAQTMSLVMLTTAMAPLVAPSVGGLILVWVGWHGIFMALLILALLAGGLFLILVPETLGIEQRHAPELGRVLRNYRTILRDRSGLGYLLAGAFSFGGMMSYIVASAFVYIDLHGVEEVWFGVYFGANVAVAMLVTMQNARLVLRFGAERLLRMGLGVQMIAALLLLGLGLWGVPPLWAIIGATLLYLSMAGVVLGNAMAGFMASFARMAGTASAFSGASRFGLGAVMGSLISLFHTGTAAPLLFGMAFCGLAAGLSYWLLCCSAPNPLGVRSGRAQDDPAPSSDR</sequence>
<keyword evidence="3 8" id="KW-0813">Transport</keyword>
<feature type="transmembrane region" description="Helical" evidence="8">
    <location>
        <begin position="98"/>
        <end position="119"/>
    </location>
</feature>
<feature type="transmembrane region" description="Helical" evidence="8">
    <location>
        <begin position="73"/>
        <end position="92"/>
    </location>
</feature>
<dbReference type="NCBIfam" id="TIGR00710">
    <property type="entry name" value="efflux_Bcr_CflA"/>
    <property type="match status" value="1"/>
</dbReference>
<dbReference type="PROSITE" id="PS50850">
    <property type="entry name" value="MFS"/>
    <property type="match status" value="1"/>
</dbReference>
<dbReference type="GO" id="GO:0042910">
    <property type="term" value="F:xenobiotic transmembrane transporter activity"/>
    <property type="evidence" value="ECO:0007669"/>
    <property type="project" value="InterPro"/>
</dbReference>
<keyword evidence="4" id="KW-1003">Cell membrane</keyword>
<evidence type="ECO:0000256" key="5">
    <source>
        <dbReference type="ARBA" id="ARBA00022692"/>
    </source>
</evidence>
<feature type="transmembrane region" description="Helical" evidence="8">
    <location>
        <begin position="249"/>
        <end position="270"/>
    </location>
</feature>
<dbReference type="PANTHER" id="PTHR23502">
    <property type="entry name" value="MAJOR FACILITATOR SUPERFAMILY"/>
    <property type="match status" value="1"/>
</dbReference>
<accession>A0A9X0WHV1</accession>
<feature type="transmembrane region" description="Helical" evidence="8">
    <location>
        <begin position="369"/>
        <end position="388"/>
    </location>
</feature>
<keyword evidence="5 8" id="KW-0812">Transmembrane</keyword>
<evidence type="ECO:0000256" key="2">
    <source>
        <dbReference type="ARBA" id="ARBA00006236"/>
    </source>
</evidence>
<keyword evidence="8" id="KW-0997">Cell inner membrane</keyword>
<dbReference type="InterPro" id="IPR011701">
    <property type="entry name" value="MFS"/>
</dbReference>
<protein>
    <recommendedName>
        <fullName evidence="8">Bcr/CflA family efflux transporter</fullName>
    </recommendedName>
</protein>
<organism evidence="10 11">
    <name type="scientific">Thiocapsa imhoffii</name>
    <dbReference type="NCBI Taxonomy" id="382777"/>
    <lineage>
        <taxon>Bacteria</taxon>
        <taxon>Pseudomonadati</taxon>
        <taxon>Pseudomonadota</taxon>
        <taxon>Gammaproteobacteria</taxon>
        <taxon>Chromatiales</taxon>
        <taxon>Chromatiaceae</taxon>
        <taxon>Thiocapsa</taxon>
    </lineage>
</organism>
<evidence type="ECO:0000259" key="9">
    <source>
        <dbReference type="PROSITE" id="PS50850"/>
    </source>
</evidence>
<evidence type="ECO:0000256" key="8">
    <source>
        <dbReference type="RuleBase" id="RU365088"/>
    </source>
</evidence>
<evidence type="ECO:0000256" key="1">
    <source>
        <dbReference type="ARBA" id="ARBA00004651"/>
    </source>
</evidence>
<comment type="caution">
    <text evidence="8">Lacks conserved residue(s) required for the propagation of feature annotation.</text>
</comment>
<proteinExistence type="inferred from homology"/>
<dbReference type="AlphaFoldDB" id="A0A9X0WHV1"/>
<evidence type="ECO:0000313" key="10">
    <source>
        <dbReference type="EMBL" id="MBK1644820.1"/>
    </source>
</evidence>
<keyword evidence="11" id="KW-1185">Reference proteome</keyword>
<feature type="transmembrane region" description="Helical" evidence="8">
    <location>
        <begin position="43"/>
        <end position="61"/>
    </location>
</feature>
<dbReference type="GO" id="GO:0015385">
    <property type="term" value="F:sodium:proton antiporter activity"/>
    <property type="evidence" value="ECO:0007669"/>
    <property type="project" value="TreeGrafter"/>
</dbReference>
<gene>
    <name evidence="10" type="ORF">CKO25_09190</name>
</gene>
<feature type="domain" description="Major facilitator superfamily (MFS) profile" evidence="9">
    <location>
        <begin position="4"/>
        <end position="391"/>
    </location>
</feature>
<feature type="transmembrane region" description="Helical" evidence="8">
    <location>
        <begin position="304"/>
        <end position="333"/>
    </location>
</feature>
<keyword evidence="7 8" id="KW-0472">Membrane</keyword>
<dbReference type="Proteomes" id="UP001138802">
    <property type="component" value="Unassembled WGS sequence"/>
</dbReference>
<dbReference type="EMBL" id="NRSD01000007">
    <property type="protein sequence ID" value="MBK1644820.1"/>
    <property type="molecule type" value="Genomic_DNA"/>
</dbReference>
<comment type="caution">
    <text evidence="10">The sequence shown here is derived from an EMBL/GenBank/DDBJ whole genome shotgun (WGS) entry which is preliminary data.</text>
</comment>
<evidence type="ECO:0000313" key="11">
    <source>
        <dbReference type="Proteomes" id="UP001138802"/>
    </source>
</evidence>
<feature type="transmembrane region" description="Helical" evidence="8">
    <location>
        <begin position="345"/>
        <end position="363"/>
    </location>
</feature>
<dbReference type="CDD" id="cd17320">
    <property type="entry name" value="MFS_MdfA_MDR_like"/>
    <property type="match status" value="1"/>
</dbReference>
<comment type="similarity">
    <text evidence="2 8">Belongs to the major facilitator superfamily. Bcr/CmlA family.</text>
</comment>
<evidence type="ECO:0000256" key="7">
    <source>
        <dbReference type="ARBA" id="ARBA00023136"/>
    </source>
</evidence>
<dbReference type="GO" id="GO:1990961">
    <property type="term" value="P:xenobiotic detoxification by transmembrane export across the plasma membrane"/>
    <property type="evidence" value="ECO:0007669"/>
    <property type="project" value="InterPro"/>
</dbReference>
<dbReference type="RefSeq" id="WP_200387626.1">
    <property type="nucleotide sequence ID" value="NZ_NRSD01000007.1"/>
</dbReference>
<reference evidence="10 11" key="1">
    <citation type="journal article" date="2020" name="Microorganisms">
        <title>Osmotic Adaptation and Compatible Solute Biosynthesis of Phototrophic Bacteria as Revealed from Genome Analyses.</title>
        <authorList>
            <person name="Imhoff J.F."/>
            <person name="Rahn T."/>
            <person name="Kunzel S."/>
            <person name="Keller A."/>
            <person name="Neulinger S.C."/>
        </authorList>
    </citation>
    <scope>NUCLEOTIDE SEQUENCE [LARGE SCALE GENOMIC DNA]</scope>
    <source>
        <strain evidence="10 11">DSM 21303</strain>
    </source>
</reference>
<evidence type="ECO:0000256" key="4">
    <source>
        <dbReference type="ARBA" id="ARBA00022475"/>
    </source>
</evidence>
<dbReference type="Gene3D" id="1.20.1720.10">
    <property type="entry name" value="Multidrug resistance protein D"/>
    <property type="match status" value="1"/>
</dbReference>
<feature type="transmembrane region" description="Helical" evidence="8">
    <location>
        <begin position="162"/>
        <end position="181"/>
    </location>
</feature>
<dbReference type="InterPro" id="IPR036259">
    <property type="entry name" value="MFS_trans_sf"/>
</dbReference>
<dbReference type="SUPFAM" id="SSF103473">
    <property type="entry name" value="MFS general substrate transporter"/>
    <property type="match status" value="1"/>
</dbReference>
<evidence type="ECO:0000256" key="3">
    <source>
        <dbReference type="ARBA" id="ARBA00022448"/>
    </source>
</evidence>
<comment type="subcellular location">
    <subcellularLocation>
        <location evidence="8">Cell inner membrane</location>
        <topology evidence="8">Multi-pass membrane protein</topology>
    </subcellularLocation>
    <subcellularLocation>
        <location evidence="1">Cell membrane</location>
        <topology evidence="1">Multi-pass membrane protein</topology>
    </subcellularLocation>
</comment>
<dbReference type="InterPro" id="IPR005829">
    <property type="entry name" value="Sugar_transporter_CS"/>
</dbReference>
<name>A0A9X0WHV1_9GAMM</name>
<dbReference type="InterPro" id="IPR020846">
    <property type="entry name" value="MFS_dom"/>
</dbReference>
<dbReference type="NCBIfam" id="NF008314">
    <property type="entry name" value="PRK11102.1"/>
    <property type="match status" value="1"/>
</dbReference>
<keyword evidence="6 8" id="KW-1133">Transmembrane helix</keyword>
<feature type="transmembrane region" description="Helical" evidence="8">
    <location>
        <begin position="212"/>
        <end position="237"/>
    </location>
</feature>
<dbReference type="PROSITE" id="PS00216">
    <property type="entry name" value="SUGAR_TRANSPORT_1"/>
    <property type="match status" value="1"/>
</dbReference>
<dbReference type="PANTHER" id="PTHR23502:SF132">
    <property type="entry name" value="POLYAMINE TRANSPORTER 2-RELATED"/>
    <property type="match status" value="1"/>
</dbReference>